<dbReference type="AlphaFoldDB" id="A0A8J6BS65"/>
<feature type="region of interest" description="Disordered" evidence="1">
    <location>
        <begin position="1"/>
        <end position="40"/>
    </location>
</feature>
<proteinExistence type="predicted"/>
<name>A0A8J6BS65_ZIZPA</name>
<evidence type="ECO:0000256" key="1">
    <source>
        <dbReference type="SAM" id="MobiDB-lite"/>
    </source>
</evidence>
<keyword evidence="3" id="KW-1185">Reference proteome</keyword>
<protein>
    <submittedName>
        <fullName evidence="2">Uncharacterized protein</fullName>
    </submittedName>
</protein>
<evidence type="ECO:0000313" key="3">
    <source>
        <dbReference type="Proteomes" id="UP000729402"/>
    </source>
</evidence>
<comment type="caution">
    <text evidence="2">The sequence shown here is derived from an EMBL/GenBank/DDBJ whole genome shotgun (WGS) entry which is preliminary data.</text>
</comment>
<gene>
    <name evidence="2" type="ORF">GUJ93_ZPchr0011g27560</name>
</gene>
<accession>A0A8J6BS65</accession>
<evidence type="ECO:0000313" key="2">
    <source>
        <dbReference type="EMBL" id="KAG8088993.1"/>
    </source>
</evidence>
<sequence length="111" mass="11881">MQKIGCRPPTGCRGSRGSSLAKTSTTTKTHRLQPQAGAWGYGATGGPIRGSSWAYADGAAAGHRPVRRNAKQSTSRNATLRWLGWQCPSSCSSLLLSYLNGGCDGWDQRRQ</sequence>
<dbReference type="Proteomes" id="UP000729402">
    <property type="component" value="Unassembled WGS sequence"/>
</dbReference>
<reference evidence="2" key="2">
    <citation type="submission" date="2021-02" db="EMBL/GenBank/DDBJ databases">
        <authorList>
            <person name="Kimball J.A."/>
            <person name="Haas M.W."/>
            <person name="Macchietto M."/>
            <person name="Kono T."/>
            <person name="Duquette J."/>
            <person name="Shao M."/>
        </authorList>
    </citation>
    <scope>NUCLEOTIDE SEQUENCE</scope>
    <source>
        <tissue evidence="2">Fresh leaf tissue</tissue>
    </source>
</reference>
<reference evidence="2" key="1">
    <citation type="journal article" date="2021" name="bioRxiv">
        <title>Whole Genome Assembly and Annotation of Northern Wild Rice, Zizania palustris L., Supports a Whole Genome Duplication in the Zizania Genus.</title>
        <authorList>
            <person name="Haas M."/>
            <person name="Kono T."/>
            <person name="Macchietto M."/>
            <person name="Millas R."/>
            <person name="McGilp L."/>
            <person name="Shao M."/>
            <person name="Duquette J."/>
            <person name="Hirsch C.N."/>
            <person name="Kimball J."/>
        </authorList>
    </citation>
    <scope>NUCLEOTIDE SEQUENCE</scope>
    <source>
        <tissue evidence="2">Fresh leaf tissue</tissue>
    </source>
</reference>
<organism evidence="2 3">
    <name type="scientific">Zizania palustris</name>
    <name type="common">Northern wild rice</name>
    <dbReference type="NCBI Taxonomy" id="103762"/>
    <lineage>
        <taxon>Eukaryota</taxon>
        <taxon>Viridiplantae</taxon>
        <taxon>Streptophyta</taxon>
        <taxon>Embryophyta</taxon>
        <taxon>Tracheophyta</taxon>
        <taxon>Spermatophyta</taxon>
        <taxon>Magnoliopsida</taxon>
        <taxon>Liliopsida</taxon>
        <taxon>Poales</taxon>
        <taxon>Poaceae</taxon>
        <taxon>BOP clade</taxon>
        <taxon>Oryzoideae</taxon>
        <taxon>Oryzeae</taxon>
        <taxon>Zizaniinae</taxon>
        <taxon>Zizania</taxon>
    </lineage>
</organism>
<dbReference type="EMBL" id="JAAALK010000081">
    <property type="protein sequence ID" value="KAG8088993.1"/>
    <property type="molecule type" value="Genomic_DNA"/>
</dbReference>